<dbReference type="Gene3D" id="3.40.140.10">
    <property type="entry name" value="Cytidine Deaminase, domain 2"/>
    <property type="match status" value="1"/>
</dbReference>
<name>A0A8J2XF88_9BACI</name>
<dbReference type="PROSITE" id="PS50249">
    <property type="entry name" value="MPN"/>
    <property type="match status" value="1"/>
</dbReference>
<dbReference type="AlphaFoldDB" id="A0A8J2XF88"/>
<dbReference type="PANTHER" id="PTHR34858">
    <property type="entry name" value="CYSO-CYSTEINE PEPTIDASE"/>
    <property type="match status" value="1"/>
</dbReference>
<evidence type="ECO:0000259" key="6">
    <source>
        <dbReference type="PROSITE" id="PS50249"/>
    </source>
</evidence>
<dbReference type="GO" id="GO:0008235">
    <property type="term" value="F:metalloexopeptidase activity"/>
    <property type="evidence" value="ECO:0007669"/>
    <property type="project" value="TreeGrafter"/>
</dbReference>
<feature type="domain" description="MPN" evidence="6">
    <location>
        <begin position="5"/>
        <end position="125"/>
    </location>
</feature>
<evidence type="ECO:0000256" key="4">
    <source>
        <dbReference type="ARBA" id="ARBA00022833"/>
    </source>
</evidence>
<dbReference type="RefSeq" id="WP_188392200.1">
    <property type="nucleotide sequence ID" value="NZ_BMEV01000033.1"/>
</dbReference>
<dbReference type="GO" id="GO:0006508">
    <property type="term" value="P:proteolysis"/>
    <property type="evidence" value="ECO:0007669"/>
    <property type="project" value="UniProtKB-KW"/>
</dbReference>
<keyword evidence="8" id="KW-1185">Reference proteome</keyword>
<dbReference type="InterPro" id="IPR000555">
    <property type="entry name" value="JAMM/MPN+_dom"/>
</dbReference>
<dbReference type="Pfam" id="PF14464">
    <property type="entry name" value="Prok-JAB"/>
    <property type="match status" value="1"/>
</dbReference>
<keyword evidence="5" id="KW-0482">Metalloprotease</keyword>
<dbReference type="EMBL" id="BMEV01000033">
    <property type="protein sequence ID" value="GFZ77858.1"/>
    <property type="molecule type" value="Genomic_DNA"/>
</dbReference>
<keyword evidence="1" id="KW-0645">Protease</keyword>
<evidence type="ECO:0000256" key="2">
    <source>
        <dbReference type="ARBA" id="ARBA00022723"/>
    </source>
</evidence>
<dbReference type="InterPro" id="IPR051929">
    <property type="entry name" value="VirAsm_ModProt"/>
</dbReference>
<dbReference type="SMART" id="SM00232">
    <property type="entry name" value="JAB_MPN"/>
    <property type="match status" value="1"/>
</dbReference>
<accession>A0A8J2XF88</accession>
<evidence type="ECO:0000256" key="5">
    <source>
        <dbReference type="ARBA" id="ARBA00023049"/>
    </source>
</evidence>
<dbReference type="CDD" id="cd08070">
    <property type="entry name" value="MPN_like"/>
    <property type="match status" value="1"/>
</dbReference>
<organism evidence="7 8">
    <name type="scientific">Compostibacillus humi</name>
    <dbReference type="NCBI Taxonomy" id="1245525"/>
    <lineage>
        <taxon>Bacteria</taxon>
        <taxon>Bacillati</taxon>
        <taxon>Bacillota</taxon>
        <taxon>Bacilli</taxon>
        <taxon>Bacillales</taxon>
        <taxon>Bacillaceae</taxon>
        <taxon>Compostibacillus</taxon>
    </lineage>
</organism>
<reference evidence="7" key="1">
    <citation type="journal article" date="2014" name="Int. J. Syst. Evol. Microbiol.">
        <title>Complete genome sequence of Corynebacterium casei LMG S-19264T (=DSM 44701T), isolated from a smear-ripened cheese.</title>
        <authorList>
            <consortium name="US DOE Joint Genome Institute (JGI-PGF)"/>
            <person name="Walter F."/>
            <person name="Albersmeier A."/>
            <person name="Kalinowski J."/>
            <person name="Ruckert C."/>
        </authorList>
    </citation>
    <scope>NUCLEOTIDE SEQUENCE</scope>
    <source>
        <strain evidence="7">CGMCC 1.12360</strain>
    </source>
</reference>
<evidence type="ECO:0000256" key="3">
    <source>
        <dbReference type="ARBA" id="ARBA00022801"/>
    </source>
</evidence>
<dbReference type="Proteomes" id="UP000602050">
    <property type="component" value="Unassembled WGS sequence"/>
</dbReference>
<dbReference type="InterPro" id="IPR028090">
    <property type="entry name" value="JAB_dom_prok"/>
</dbReference>
<dbReference type="InterPro" id="IPR037518">
    <property type="entry name" value="MPN"/>
</dbReference>
<sequence>MNEEVIFPKTLYHQMLEHGFAKLPFEACGLLSGKGNLVQSVWQLKNELKSANRFFVSKTLLQDTLEKIRKKEEHVLAIYHTHPSTDPIPSNLDIHNHPDNRIDMVIISYKSSPPKTKWYNILGQNYVERPFYIDLAC</sequence>
<evidence type="ECO:0000313" key="8">
    <source>
        <dbReference type="Proteomes" id="UP000602050"/>
    </source>
</evidence>
<gene>
    <name evidence="7" type="ORF">GCM10010978_19300</name>
</gene>
<proteinExistence type="predicted"/>
<comment type="caution">
    <text evidence="7">The sequence shown here is derived from an EMBL/GenBank/DDBJ whole genome shotgun (WGS) entry which is preliminary data.</text>
</comment>
<dbReference type="PANTHER" id="PTHR34858:SF1">
    <property type="entry name" value="CYSO-CYSTEINE PEPTIDASE"/>
    <property type="match status" value="1"/>
</dbReference>
<keyword evidence="3" id="KW-0378">Hydrolase</keyword>
<evidence type="ECO:0000256" key="1">
    <source>
        <dbReference type="ARBA" id="ARBA00022670"/>
    </source>
</evidence>
<dbReference type="GO" id="GO:0008270">
    <property type="term" value="F:zinc ion binding"/>
    <property type="evidence" value="ECO:0007669"/>
    <property type="project" value="TreeGrafter"/>
</dbReference>
<keyword evidence="2" id="KW-0479">Metal-binding</keyword>
<protein>
    <recommendedName>
        <fullName evidence="6">MPN domain-containing protein</fullName>
    </recommendedName>
</protein>
<evidence type="ECO:0000313" key="7">
    <source>
        <dbReference type="EMBL" id="GFZ77858.1"/>
    </source>
</evidence>
<reference evidence="7" key="2">
    <citation type="submission" date="2020-09" db="EMBL/GenBank/DDBJ databases">
        <authorList>
            <person name="Sun Q."/>
            <person name="Zhou Y."/>
        </authorList>
    </citation>
    <scope>NUCLEOTIDE SEQUENCE</scope>
    <source>
        <strain evidence="7">CGMCC 1.12360</strain>
    </source>
</reference>
<dbReference type="SUPFAM" id="SSF102712">
    <property type="entry name" value="JAB1/MPN domain"/>
    <property type="match status" value="1"/>
</dbReference>
<keyword evidence="4" id="KW-0862">Zinc</keyword>